<keyword evidence="3 7" id="KW-0547">Nucleotide-binding</keyword>
<evidence type="ECO:0000313" key="10">
    <source>
        <dbReference type="EMBL" id="RKF18448.1"/>
    </source>
</evidence>
<comment type="cofactor">
    <cofactor evidence="7">
        <name>Mg(2+)</name>
        <dbReference type="ChEBI" id="CHEBI:18420"/>
    </cofactor>
</comment>
<dbReference type="GO" id="GO:0008882">
    <property type="term" value="F:[glutamate-ammonia-ligase] adenylyltransferase activity"/>
    <property type="evidence" value="ECO:0007669"/>
    <property type="project" value="UniProtKB-UniRule"/>
</dbReference>
<dbReference type="GO" id="GO:0000820">
    <property type="term" value="P:regulation of glutamine family amino acid metabolic process"/>
    <property type="evidence" value="ECO:0007669"/>
    <property type="project" value="UniProtKB-UniRule"/>
</dbReference>
<dbReference type="PANTHER" id="PTHR30621">
    <property type="entry name" value="GLUTAMINE SYNTHETASE ADENYLYLTRANSFERASE"/>
    <property type="match status" value="1"/>
</dbReference>
<feature type="region of interest" description="Adenylyl removase" evidence="7">
    <location>
        <begin position="1"/>
        <end position="446"/>
    </location>
</feature>
<dbReference type="HAMAP" id="MF_00802">
    <property type="entry name" value="GlnE"/>
    <property type="match status" value="1"/>
</dbReference>
<dbReference type="FunFam" id="3.30.460.10:FF:000014">
    <property type="entry name" value="Bifunctional glutamine synthetase adenylyltransferase/adenylyl-removing enzyme"/>
    <property type="match status" value="1"/>
</dbReference>
<dbReference type="PANTHER" id="PTHR30621:SF0">
    <property type="entry name" value="BIFUNCTIONAL GLUTAMINE SYNTHETASE ADENYLYLTRANSFERASE_ADENYLYL-REMOVING ENZYME"/>
    <property type="match status" value="1"/>
</dbReference>
<reference evidence="10 11" key="1">
    <citation type="submission" date="2018-09" db="EMBL/GenBank/DDBJ databases">
        <authorList>
            <person name="Wang Z."/>
        </authorList>
    </citation>
    <scope>NUCLEOTIDE SEQUENCE [LARGE SCALE GENOMIC DNA]</scope>
    <source>
        <strain evidence="10 11">ALS 81</strain>
    </source>
</reference>
<sequence length="954" mass="109299">MTNLDPSLRSIAEKSWQRLVAKDPSVLELSADQQQQTQIAFAMSDFIAETCISRPQYLHHILEQQSLDKPWQAKQQREQLQQALSEQINDEGAKVIIRRARQQSMLIFAWRELCHNFDVQQSMKDISDLAQVIIQCAYEWLFERCKIESGTPLSKEGVEQQLLIIGMGKLGGGELNFSSDIDLIFCFGENGETKGGRRSIANQQFFIRLGQRLIQLLDQKTADGFAYRVDMRLRPFGDSGPLAVSYAALEDYYQHHGRDWERYAMVKARVLNSEVEFDQQFRDLLRPFVYRRYIDFSAIQSLRAMKASIRSEVRRKGLKDNIKLGSGGIREIEFVVQAFQLVRAGREPILSSRSLLPTLTALESTGVMSSDEVALLRSSYLYLRRVENILQQIGDQQTQSLPIDAINQQRLVQAMQCQDWPDFYQQLQTVLQGVAQVFAHAVGEDETEQSEVCTEYEDVWHSGADREALRESLAKVDLDPAISESAIDPLYHLFHAIERRNVGERGRQTLERLIPMLLFRVFEHKDCQLVLPRITSLLESIMSRTAYLELLTENPATLNQLLRLCAGSQMLAKKLSRFPILLDELLDPKLLYSPADPNSYPDQLRQFMLRVPVDDMEQQMEAHRQFKQIQQLRITAADIAGALPLMKVSDHLTAVAQAIISAVVELAWQQMIERYGQPAHLSSPEQRGFAVIAYGKIGGFETGYGSDLDLVFVHDCETNAPTLGEKPIESKQFYIKLAQRIMHLCSTRTSSGVLYELDMRLRPSGASGLLVIHVDSFADYQNQEAWTWEHQALVRARPIYGDQSLFERFASIRHSVLSRPRLPVELGEEVSKMRAKMRKHLSRETDEIFDLKHSAGGMVDIEFIAQYLVLANTAQHEQLSRWTDNVRIFEHCCELGLLSEQDAQFLIQRYLDVRDECHRQALQGNSRIINKQDFSLDLEPVKRIWEQLLPPIEH</sequence>
<dbReference type="EMBL" id="RAQO01000005">
    <property type="protein sequence ID" value="RKF18448.1"/>
    <property type="molecule type" value="Genomic_DNA"/>
</dbReference>
<keyword evidence="4 7" id="KW-0067">ATP-binding</keyword>
<dbReference type="Proteomes" id="UP000286482">
    <property type="component" value="Unassembled WGS sequence"/>
</dbReference>
<dbReference type="SUPFAM" id="SSF81301">
    <property type="entry name" value="Nucleotidyltransferase"/>
    <property type="match status" value="2"/>
</dbReference>
<proteinExistence type="inferred from homology"/>
<dbReference type="OrthoDB" id="9759366at2"/>
<dbReference type="GO" id="GO:0000287">
    <property type="term" value="F:magnesium ion binding"/>
    <property type="evidence" value="ECO:0007669"/>
    <property type="project" value="UniProtKB-UniRule"/>
</dbReference>
<dbReference type="Gene3D" id="1.20.120.1510">
    <property type="match status" value="1"/>
</dbReference>
<feature type="region of interest" description="Adenylyl transferase" evidence="7">
    <location>
        <begin position="459"/>
        <end position="954"/>
    </location>
</feature>
<evidence type="ECO:0000256" key="7">
    <source>
        <dbReference type="HAMAP-Rule" id="MF_00802"/>
    </source>
</evidence>
<dbReference type="InterPro" id="IPR005190">
    <property type="entry name" value="GlnE_rpt_dom"/>
</dbReference>
<dbReference type="CDD" id="cd05401">
    <property type="entry name" value="NT_GlnE_GlnD_like"/>
    <property type="match status" value="2"/>
</dbReference>
<comment type="caution">
    <text evidence="10">The sequence shown here is derived from an EMBL/GenBank/DDBJ whole genome shotgun (WGS) entry which is preliminary data.</text>
</comment>
<keyword evidence="10" id="KW-0436">Ligase</keyword>
<comment type="catalytic activity">
    <reaction evidence="7">
        <text>[glutamine synthetase]-O(4)-(5'-adenylyl)-L-tyrosine + phosphate = [glutamine synthetase]-L-tyrosine + ADP</text>
        <dbReference type="Rhea" id="RHEA:43716"/>
        <dbReference type="Rhea" id="RHEA-COMP:10660"/>
        <dbReference type="Rhea" id="RHEA-COMP:10661"/>
        <dbReference type="ChEBI" id="CHEBI:43474"/>
        <dbReference type="ChEBI" id="CHEBI:46858"/>
        <dbReference type="ChEBI" id="CHEBI:83624"/>
        <dbReference type="ChEBI" id="CHEBI:456216"/>
        <dbReference type="EC" id="2.7.7.89"/>
    </reaction>
</comment>
<dbReference type="GO" id="GO:0005524">
    <property type="term" value="F:ATP binding"/>
    <property type="evidence" value="ECO:0007669"/>
    <property type="project" value="UniProtKB-UniRule"/>
</dbReference>
<evidence type="ECO:0000256" key="5">
    <source>
        <dbReference type="ARBA" id="ARBA00022842"/>
    </source>
</evidence>
<dbReference type="SUPFAM" id="SSF81593">
    <property type="entry name" value="Nucleotidyltransferase substrate binding subunit/domain"/>
    <property type="match status" value="2"/>
</dbReference>
<dbReference type="InterPro" id="IPR023057">
    <property type="entry name" value="GlnE"/>
</dbReference>
<gene>
    <name evidence="7" type="primary">glnE</name>
    <name evidence="10" type="ORF">DBZ36_08515</name>
</gene>
<dbReference type="Pfam" id="PF08335">
    <property type="entry name" value="GlnD_UR_UTase"/>
    <property type="match status" value="2"/>
</dbReference>
<organism evidence="10 11">
    <name type="scientific">Alginatibacterium sediminis</name>
    <dbReference type="NCBI Taxonomy" id="2164068"/>
    <lineage>
        <taxon>Bacteria</taxon>
        <taxon>Pseudomonadati</taxon>
        <taxon>Pseudomonadota</taxon>
        <taxon>Gammaproteobacteria</taxon>
        <taxon>Alteromonadales</taxon>
        <taxon>Alteromonadaceae</taxon>
        <taxon>Alginatibacterium</taxon>
    </lineage>
</organism>
<evidence type="ECO:0000256" key="6">
    <source>
        <dbReference type="ARBA" id="ARBA00023268"/>
    </source>
</evidence>
<keyword evidence="6 7" id="KW-0511">Multifunctional enzyme</keyword>
<dbReference type="Gene3D" id="1.20.120.330">
    <property type="entry name" value="Nucleotidyltransferases domain 2"/>
    <property type="match status" value="2"/>
</dbReference>
<feature type="domain" description="PII-uridylyltransferase/Glutamine-synthetase adenylyltransferase" evidence="9">
    <location>
        <begin position="832"/>
        <end position="915"/>
    </location>
</feature>
<dbReference type="InterPro" id="IPR043519">
    <property type="entry name" value="NT_sf"/>
</dbReference>
<feature type="domain" description="PII-uridylyltransferase/Glutamine-synthetase adenylyltransferase" evidence="9">
    <location>
        <begin position="303"/>
        <end position="440"/>
    </location>
</feature>
<protein>
    <recommendedName>
        <fullName evidence="7">Bifunctional glutamine synthetase adenylyltransferase/adenylyl-removing enzyme</fullName>
    </recommendedName>
    <alternativeName>
        <fullName evidence="7">ATP:glutamine synthetase adenylyltransferase</fullName>
    </alternativeName>
    <alternativeName>
        <fullName evidence="7">ATase</fullName>
    </alternativeName>
    <domain>
        <recommendedName>
            <fullName evidence="7">Glutamine synthetase adenylyl-L-tyrosine phosphorylase</fullName>
            <ecNumber evidence="7">2.7.7.89</ecNumber>
        </recommendedName>
        <alternativeName>
            <fullName evidence="7">Adenylyl removase</fullName>
            <shortName evidence="7">AR</shortName>
            <shortName evidence="7">AT-N</shortName>
        </alternativeName>
    </domain>
    <domain>
        <recommendedName>
            <fullName evidence="7">Glutamine synthetase adenylyl transferase</fullName>
            <ecNumber evidence="7">2.7.7.42</ecNumber>
        </recommendedName>
        <alternativeName>
            <fullName evidence="7">Adenylyl transferase</fullName>
            <shortName evidence="7">AT</shortName>
            <shortName evidence="7">AT-C</shortName>
        </alternativeName>
    </domain>
</protein>
<dbReference type="InterPro" id="IPR013546">
    <property type="entry name" value="PII_UdlTrfase/GS_AdlTrfase"/>
</dbReference>
<evidence type="ECO:0000256" key="1">
    <source>
        <dbReference type="ARBA" id="ARBA00022679"/>
    </source>
</evidence>
<evidence type="ECO:0000259" key="9">
    <source>
        <dbReference type="Pfam" id="PF08335"/>
    </source>
</evidence>
<dbReference type="GO" id="GO:0047388">
    <property type="term" value="F:[glutamine synthetase]-adenylyl-L-tyrosine phosphorylase activity"/>
    <property type="evidence" value="ECO:0007669"/>
    <property type="project" value="UniProtKB-EC"/>
</dbReference>
<dbReference type="Pfam" id="PF03710">
    <property type="entry name" value="GlnE"/>
    <property type="match status" value="2"/>
</dbReference>
<feature type="domain" description="Glutamate-ammonia ligase adenylyltransferase repeated" evidence="8">
    <location>
        <begin position="38"/>
        <end position="282"/>
    </location>
</feature>
<keyword evidence="5 7" id="KW-0460">Magnesium</keyword>
<accession>A0A420ECP8</accession>
<keyword evidence="2 7" id="KW-0548">Nucleotidyltransferase</keyword>
<comment type="catalytic activity">
    <reaction evidence="7">
        <text>[glutamine synthetase]-L-tyrosine + ATP = [glutamine synthetase]-O(4)-(5'-adenylyl)-L-tyrosine + diphosphate</text>
        <dbReference type="Rhea" id="RHEA:18589"/>
        <dbReference type="Rhea" id="RHEA-COMP:10660"/>
        <dbReference type="Rhea" id="RHEA-COMP:10661"/>
        <dbReference type="ChEBI" id="CHEBI:30616"/>
        <dbReference type="ChEBI" id="CHEBI:33019"/>
        <dbReference type="ChEBI" id="CHEBI:46858"/>
        <dbReference type="ChEBI" id="CHEBI:83624"/>
        <dbReference type="EC" id="2.7.7.42"/>
    </reaction>
</comment>
<dbReference type="FunFam" id="3.30.460.10:FF:000009">
    <property type="entry name" value="Bifunctional glutamine synthetase adenylyltransferase/adenylyl-removing enzyme"/>
    <property type="match status" value="1"/>
</dbReference>
<comment type="similarity">
    <text evidence="7">Belongs to the GlnE family.</text>
</comment>
<dbReference type="EC" id="2.7.7.89" evidence="7"/>
<evidence type="ECO:0000256" key="4">
    <source>
        <dbReference type="ARBA" id="ARBA00022840"/>
    </source>
</evidence>
<dbReference type="Gene3D" id="1.10.4050.10">
    <property type="entry name" value="Glutamine synthase adenylyltransferase GlnE"/>
    <property type="match status" value="1"/>
</dbReference>
<dbReference type="EC" id="2.7.7.42" evidence="7"/>
<dbReference type="GO" id="GO:0005829">
    <property type="term" value="C:cytosol"/>
    <property type="evidence" value="ECO:0007669"/>
    <property type="project" value="TreeGrafter"/>
</dbReference>
<dbReference type="AlphaFoldDB" id="A0A420ECP8"/>
<dbReference type="GO" id="GO:0016874">
    <property type="term" value="F:ligase activity"/>
    <property type="evidence" value="ECO:0007669"/>
    <property type="project" value="UniProtKB-KW"/>
</dbReference>
<dbReference type="Gene3D" id="3.30.460.10">
    <property type="entry name" value="Beta Polymerase, domain 2"/>
    <property type="match status" value="2"/>
</dbReference>
<keyword evidence="1 7" id="KW-0808">Transferase</keyword>
<dbReference type="NCBIfam" id="NF008292">
    <property type="entry name" value="PRK11072.1"/>
    <property type="match status" value="1"/>
</dbReference>
<feature type="domain" description="Glutamate-ammonia ligase adenylyltransferase repeated" evidence="8">
    <location>
        <begin position="559"/>
        <end position="810"/>
    </location>
</feature>
<evidence type="ECO:0000256" key="2">
    <source>
        <dbReference type="ARBA" id="ARBA00022695"/>
    </source>
</evidence>
<evidence type="ECO:0000256" key="3">
    <source>
        <dbReference type="ARBA" id="ARBA00022741"/>
    </source>
</evidence>
<dbReference type="FunFam" id="1.20.120.330:FF:000005">
    <property type="entry name" value="Bifunctional glutamine synthetase adenylyltransferase/adenylyl-removing enzyme"/>
    <property type="match status" value="1"/>
</dbReference>
<comment type="function">
    <text evidence="7">Involved in the regulation of glutamine synthetase GlnA, a key enzyme in the process to assimilate ammonia. When cellular nitrogen levels are high, the C-terminal adenylyl transferase (AT) inactivates GlnA by covalent transfer of an adenylyl group from ATP to specific tyrosine residue of GlnA, thus reducing its activity. Conversely, when nitrogen levels are low, the N-terminal adenylyl removase (AR) activates GlnA by removing the adenylyl group by phosphorolysis, increasing its activity. The regulatory region of GlnE binds the signal transduction protein PII (GlnB) which indicates the nitrogen status of the cell.</text>
</comment>
<name>A0A420ECP8_9ALTE</name>
<dbReference type="RefSeq" id="WP_120354527.1">
    <property type="nucleotide sequence ID" value="NZ_RAQO01000005.1"/>
</dbReference>
<keyword evidence="11" id="KW-1185">Reference proteome</keyword>
<evidence type="ECO:0000259" key="8">
    <source>
        <dbReference type="Pfam" id="PF03710"/>
    </source>
</evidence>
<evidence type="ECO:0000313" key="11">
    <source>
        <dbReference type="Proteomes" id="UP000286482"/>
    </source>
</evidence>